<name>A0A0P0VQV8_ORYSJ</name>
<proteinExistence type="predicted"/>
<dbReference type="Proteomes" id="UP000059680">
    <property type="component" value="Chromosome 2"/>
</dbReference>
<dbReference type="Gramene" id="Os02t0797425-00">
    <property type="protein sequence ID" value="Os02t0797425-00"/>
    <property type="gene ID" value="Os02g0797425"/>
</dbReference>
<dbReference type="PaxDb" id="39947-A0A0P0VQV8"/>
<dbReference type="InParanoid" id="A0A0P0VQV8"/>
<reference evidence="3" key="1">
    <citation type="journal article" date="2005" name="Nature">
        <title>The map-based sequence of the rice genome.</title>
        <authorList>
            <consortium name="International rice genome sequencing project (IRGSP)"/>
            <person name="Matsumoto T."/>
            <person name="Wu J."/>
            <person name="Kanamori H."/>
            <person name="Katayose Y."/>
            <person name="Fujisawa M."/>
            <person name="Namiki N."/>
            <person name="Mizuno H."/>
            <person name="Yamamoto K."/>
            <person name="Antonio B.A."/>
            <person name="Baba T."/>
            <person name="Sakata K."/>
            <person name="Nagamura Y."/>
            <person name="Aoki H."/>
            <person name="Arikawa K."/>
            <person name="Arita K."/>
            <person name="Bito T."/>
            <person name="Chiden Y."/>
            <person name="Fujitsuka N."/>
            <person name="Fukunaka R."/>
            <person name="Hamada M."/>
            <person name="Harada C."/>
            <person name="Hayashi A."/>
            <person name="Hijishita S."/>
            <person name="Honda M."/>
            <person name="Hosokawa S."/>
            <person name="Ichikawa Y."/>
            <person name="Idonuma A."/>
            <person name="Iijima M."/>
            <person name="Ikeda M."/>
            <person name="Ikeno M."/>
            <person name="Ito K."/>
            <person name="Ito S."/>
            <person name="Ito T."/>
            <person name="Ito Y."/>
            <person name="Ito Y."/>
            <person name="Iwabuchi A."/>
            <person name="Kamiya K."/>
            <person name="Karasawa W."/>
            <person name="Kurita K."/>
            <person name="Katagiri S."/>
            <person name="Kikuta A."/>
            <person name="Kobayashi H."/>
            <person name="Kobayashi N."/>
            <person name="Machita K."/>
            <person name="Maehara T."/>
            <person name="Masukawa M."/>
            <person name="Mizubayashi T."/>
            <person name="Mukai Y."/>
            <person name="Nagasaki H."/>
            <person name="Nagata Y."/>
            <person name="Naito S."/>
            <person name="Nakashima M."/>
            <person name="Nakama Y."/>
            <person name="Nakamichi Y."/>
            <person name="Nakamura M."/>
            <person name="Meguro A."/>
            <person name="Negishi M."/>
            <person name="Ohta I."/>
            <person name="Ohta T."/>
            <person name="Okamoto M."/>
            <person name="Ono N."/>
            <person name="Saji S."/>
            <person name="Sakaguchi M."/>
            <person name="Sakai K."/>
            <person name="Shibata M."/>
            <person name="Shimokawa T."/>
            <person name="Song J."/>
            <person name="Takazaki Y."/>
            <person name="Terasawa K."/>
            <person name="Tsugane M."/>
            <person name="Tsuji K."/>
            <person name="Ueda S."/>
            <person name="Waki K."/>
            <person name="Yamagata H."/>
            <person name="Yamamoto M."/>
            <person name="Yamamoto S."/>
            <person name="Yamane H."/>
            <person name="Yoshiki S."/>
            <person name="Yoshihara R."/>
            <person name="Yukawa K."/>
            <person name="Zhong H."/>
            <person name="Yano M."/>
            <person name="Yuan Q."/>
            <person name="Ouyang S."/>
            <person name="Liu J."/>
            <person name="Jones K.M."/>
            <person name="Gansberger K."/>
            <person name="Moffat K."/>
            <person name="Hill J."/>
            <person name="Bera J."/>
            <person name="Fadrosh D."/>
            <person name="Jin S."/>
            <person name="Johri S."/>
            <person name="Kim M."/>
            <person name="Overton L."/>
            <person name="Reardon M."/>
            <person name="Tsitrin T."/>
            <person name="Vuong H."/>
            <person name="Weaver B."/>
            <person name="Ciecko A."/>
            <person name="Tallon L."/>
            <person name="Jackson J."/>
            <person name="Pai G."/>
            <person name="Aken S.V."/>
            <person name="Utterback T."/>
            <person name="Reidmuller S."/>
            <person name="Feldblyum T."/>
            <person name="Hsiao J."/>
            <person name="Zismann V."/>
            <person name="Iobst S."/>
            <person name="de Vazeille A.R."/>
            <person name="Buell C.R."/>
            <person name="Ying K."/>
            <person name="Li Y."/>
            <person name="Lu T."/>
            <person name="Huang Y."/>
            <person name="Zhao Q."/>
            <person name="Feng Q."/>
            <person name="Zhang L."/>
            <person name="Zhu J."/>
            <person name="Weng Q."/>
            <person name="Mu J."/>
            <person name="Lu Y."/>
            <person name="Fan D."/>
            <person name="Liu Y."/>
            <person name="Guan J."/>
            <person name="Zhang Y."/>
            <person name="Yu S."/>
            <person name="Liu X."/>
            <person name="Zhang Y."/>
            <person name="Hong G."/>
            <person name="Han B."/>
            <person name="Choisne N."/>
            <person name="Demange N."/>
            <person name="Orjeda G."/>
            <person name="Samain S."/>
            <person name="Cattolico L."/>
            <person name="Pelletier E."/>
            <person name="Couloux A."/>
            <person name="Segurens B."/>
            <person name="Wincker P."/>
            <person name="D'Hont A."/>
            <person name="Scarpelli C."/>
            <person name="Weissenbach J."/>
            <person name="Salanoubat M."/>
            <person name="Quetier F."/>
            <person name="Yu Y."/>
            <person name="Kim H.R."/>
            <person name="Rambo T."/>
            <person name="Currie J."/>
            <person name="Collura K."/>
            <person name="Luo M."/>
            <person name="Yang T."/>
            <person name="Ammiraju J.S.S."/>
            <person name="Engler F."/>
            <person name="Soderlund C."/>
            <person name="Wing R.A."/>
            <person name="Palmer L.E."/>
            <person name="de la Bastide M."/>
            <person name="Spiegel L."/>
            <person name="Nascimento L."/>
            <person name="Zutavern T."/>
            <person name="O'Shaughnessy A."/>
            <person name="Dike S."/>
            <person name="Dedhia N."/>
            <person name="Preston R."/>
            <person name="Balija V."/>
            <person name="McCombie W.R."/>
            <person name="Chow T."/>
            <person name="Chen H."/>
            <person name="Chung M."/>
            <person name="Chen C."/>
            <person name="Shaw J."/>
            <person name="Wu H."/>
            <person name="Hsiao K."/>
            <person name="Chao Y."/>
            <person name="Chu M."/>
            <person name="Cheng C."/>
            <person name="Hour A."/>
            <person name="Lee P."/>
            <person name="Lin S."/>
            <person name="Lin Y."/>
            <person name="Liou J."/>
            <person name="Liu S."/>
            <person name="Hsing Y."/>
            <person name="Raghuvanshi S."/>
            <person name="Mohanty A."/>
            <person name="Bharti A.K."/>
            <person name="Gaur A."/>
            <person name="Gupta V."/>
            <person name="Kumar D."/>
            <person name="Ravi V."/>
            <person name="Vij S."/>
            <person name="Kapur A."/>
            <person name="Khurana P."/>
            <person name="Khurana P."/>
            <person name="Khurana J.P."/>
            <person name="Tyagi A.K."/>
            <person name="Gaikwad K."/>
            <person name="Singh A."/>
            <person name="Dalal V."/>
            <person name="Srivastava S."/>
            <person name="Dixit A."/>
            <person name="Pal A.K."/>
            <person name="Ghazi I.A."/>
            <person name="Yadav M."/>
            <person name="Pandit A."/>
            <person name="Bhargava A."/>
            <person name="Sureshbabu K."/>
            <person name="Batra K."/>
            <person name="Sharma T.R."/>
            <person name="Mohapatra T."/>
            <person name="Singh N.K."/>
            <person name="Messing J."/>
            <person name="Nelson A.B."/>
            <person name="Fuks G."/>
            <person name="Kavchok S."/>
            <person name="Keizer G."/>
            <person name="Linton E."/>
            <person name="Llaca V."/>
            <person name="Song R."/>
            <person name="Tanyolac B."/>
            <person name="Young S."/>
            <person name="Ho-Il K."/>
            <person name="Hahn J.H."/>
            <person name="Sangsakoo G."/>
            <person name="Vanavichit A."/>
            <person name="de Mattos Luiz.A.T."/>
            <person name="Zimmer P.D."/>
            <person name="Malone G."/>
            <person name="Dellagostin O."/>
            <person name="de Oliveira A.C."/>
            <person name="Bevan M."/>
            <person name="Bancroft I."/>
            <person name="Minx P."/>
            <person name="Cordum H."/>
            <person name="Wilson R."/>
            <person name="Cheng Z."/>
            <person name="Jin W."/>
            <person name="Jiang J."/>
            <person name="Leong S.A."/>
            <person name="Iwama H."/>
            <person name="Gojobori T."/>
            <person name="Itoh T."/>
            <person name="Niimura Y."/>
            <person name="Fujii Y."/>
            <person name="Habara T."/>
            <person name="Sakai H."/>
            <person name="Sato Y."/>
            <person name="Wilson G."/>
            <person name="Kumar K."/>
            <person name="McCouch S."/>
            <person name="Juretic N."/>
            <person name="Hoen D."/>
            <person name="Wright S."/>
            <person name="Bruskiewich R."/>
            <person name="Bureau T."/>
            <person name="Miyao A."/>
            <person name="Hirochika H."/>
            <person name="Nishikawa T."/>
            <person name="Kadowaki K."/>
            <person name="Sugiura M."/>
            <person name="Burr B."/>
            <person name="Sasaki T."/>
        </authorList>
    </citation>
    <scope>NUCLEOTIDE SEQUENCE [LARGE SCALE GENOMIC DNA]</scope>
    <source>
        <strain evidence="3">cv. Nipponbare</strain>
    </source>
</reference>
<dbReference type="AlphaFoldDB" id="A0A0P0VQV8"/>
<accession>A0A0P0VQV8</accession>
<protein>
    <submittedName>
        <fullName evidence="2">Os02g0797425 protein</fullName>
    </submittedName>
</protein>
<evidence type="ECO:0000313" key="3">
    <source>
        <dbReference type="Proteomes" id="UP000059680"/>
    </source>
</evidence>
<reference evidence="2 3" key="3">
    <citation type="journal article" date="2013" name="Rice">
        <title>Improvement of the Oryza sativa Nipponbare reference genome using next generation sequence and optical map data.</title>
        <authorList>
            <person name="Kawahara Y."/>
            <person name="de la Bastide M."/>
            <person name="Hamilton J.P."/>
            <person name="Kanamori H."/>
            <person name="McCombie W.R."/>
            <person name="Ouyang S."/>
            <person name="Schwartz D.C."/>
            <person name="Tanaka T."/>
            <person name="Wu J."/>
            <person name="Zhou S."/>
            <person name="Childs K.L."/>
            <person name="Davidson R.M."/>
            <person name="Lin H."/>
            <person name="Quesada-Ocampo L."/>
            <person name="Vaillancourt B."/>
            <person name="Sakai H."/>
            <person name="Lee S.S."/>
            <person name="Kim J."/>
            <person name="Numa H."/>
            <person name="Itoh T."/>
            <person name="Buell C.R."/>
            <person name="Matsumoto T."/>
        </authorList>
    </citation>
    <scope>NUCLEOTIDE SEQUENCE [LARGE SCALE GENOMIC DNA]</scope>
    <source>
        <strain evidence="3">cv. Nipponbare</strain>
    </source>
</reference>
<sequence>MPVYGQQHIPRELTSWNILIFLQFEGLEIHILALIWNCNPGVQGARLFSRLRNMVARSWDNSPTKARPTRHRFHTSAVLAEQRDMSGLSFHPRRGDCDPGNLHQLGHN</sequence>
<keyword evidence="3" id="KW-1185">Reference proteome</keyword>
<organism evidence="2 3">
    <name type="scientific">Oryza sativa subsp. japonica</name>
    <name type="common">Rice</name>
    <dbReference type="NCBI Taxonomy" id="39947"/>
    <lineage>
        <taxon>Eukaryota</taxon>
        <taxon>Viridiplantae</taxon>
        <taxon>Streptophyta</taxon>
        <taxon>Embryophyta</taxon>
        <taxon>Tracheophyta</taxon>
        <taxon>Spermatophyta</taxon>
        <taxon>Magnoliopsida</taxon>
        <taxon>Liliopsida</taxon>
        <taxon>Poales</taxon>
        <taxon>Poaceae</taxon>
        <taxon>BOP clade</taxon>
        <taxon>Oryzoideae</taxon>
        <taxon>Oryzeae</taxon>
        <taxon>Oryzinae</taxon>
        <taxon>Oryza</taxon>
        <taxon>Oryza sativa</taxon>
    </lineage>
</organism>
<feature type="region of interest" description="Disordered" evidence="1">
    <location>
        <begin position="84"/>
        <end position="108"/>
    </location>
</feature>
<reference evidence="2 3" key="2">
    <citation type="journal article" date="2013" name="Plant Cell Physiol.">
        <title>Rice Annotation Project Database (RAP-DB): an integrative and interactive database for rice genomics.</title>
        <authorList>
            <person name="Sakai H."/>
            <person name="Lee S.S."/>
            <person name="Tanaka T."/>
            <person name="Numa H."/>
            <person name="Kim J."/>
            <person name="Kawahara Y."/>
            <person name="Wakimoto H."/>
            <person name="Yang C.C."/>
            <person name="Iwamoto M."/>
            <person name="Abe T."/>
            <person name="Yamada Y."/>
            <person name="Muto A."/>
            <person name="Inokuchi H."/>
            <person name="Ikemura T."/>
            <person name="Matsumoto T."/>
            <person name="Sasaki T."/>
            <person name="Itoh T."/>
        </authorList>
    </citation>
    <scope>NUCLEOTIDE SEQUENCE [LARGE SCALE GENOMIC DNA]</scope>
    <source>
        <strain evidence="3">cv. Nipponbare</strain>
    </source>
</reference>
<evidence type="ECO:0000256" key="1">
    <source>
        <dbReference type="SAM" id="MobiDB-lite"/>
    </source>
</evidence>
<evidence type="ECO:0000313" key="2">
    <source>
        <dbReference type="EMBL" id="BAS81376.1"/>
    </source>
</evidence>
<gene>
    <name evidence="2" type="ordered locus">Os02g0797425</name>
    <name evidence="2" type="ORF">OSNPB_020797425</name>
</gene>
<dbReference type="EMBL" id="AP014958">
    <property type="protein sequence ID" value="BAS81376.1"/>
    <property type="molecule type" value="Genomic_DNA"/>
</dbReference>